<evidence type="ECO:0000256" key="7">
    <source>
        <dbReference type="ARBA" id="ARBA00023326"/>
    </source>
</evidence>
<evidence type="ECO:0000256" key="6">
    <source>
        <dbReference type="ARBA" id="ARBA00023277"/>
    </source>
</evidence>
<reference evidence="8" key="1">
    <citation type="submission" date="2020-03" db="EMBL/GenBank/DDBJ databases">
        <title>Genome assembly of Azotobacter chroococcum W5.</title>
        <authorList>
            <person name="Kannepalli A."/>
        </authorList>
    </citation>
    <scope>NUCLEOTIDE SEQUENCE</scope>
    <source>
        <strain evidence="8">W5</strain>
    </source>
</reference>
<evidence type="ECO:0000256" key="2">
    <source>
        <dbReference type="ARBA" id="ARBA00022525"/>
    </source>
</evidence>
<evidence type="ECO:0000313" key="8">
    <source>
        <dbReference type="EMBL" id="NHN76417.1"/>
    </source>
</evidence>
<dbReference type="InterPro" id="IPR029058">
    <property type="entry name" value="AB_hydrolase_fold"/>
</dbReference>
<proteinExistence type="predicted"/>
<dbReference type="SUPFAM" id="SSF53474">
    <property type="entry name" value="alpha/beta-Hydrolases"/>
    <property type="match status" value="1"/>
</dbReference>
<evidence type="ECO:0000313" key="9">
    <source>
        <dbReference type="Proteomes" id="UP000736384"/>
    </source>
</evidence>
<evidence type="ECO:0000256" key="1">
    <source>
        <dbReference type="ARBA" id="ARBA00004613"/>
    </source>
</evidence>
<comment type="caution">
    <text evidence="8">The sequence shown here is derived from an EMBL/GenBank/DDBJ whole genome shotgun (WGS) entry which is preliminary data.</text>
</comment>
<accession>A0AA44C750</accession>
<keyword evidence="4" id="KW-0732">Signal</keyword>
<protein>
    <submittedName>
        <fullName evidence="8">Prolyl oligopeptidase family serine peptidase</fullName>
    </submittedName>
</protein>
<keyword evidence="3" id="KW-0858">Xylan degradation</keyword>
<evidence type="ECO:0000256" key="3">
    <source>
        <dbReference type="ARBA" id="ARBA00022651"/>
    </source>
</evidence>
<gene>
    <name evidence="8" type="ORF">HA520_03825</name>
</gene>
<dbReference type="EMBL" id="JAAPAP010000002">
    <property type="protein sequence ID" value="NHN76417.1"/>
    <property type="molecule type" value="Genomic_DNA"/>
</dbReference>
<dbReference type="PANTHER" id="PTHR38050:SF2">
    <property type="entry name" value="FERULOYL ESTERASE C-RELATED"/>
    <property type="match status" value="1"/>
</dbReference>
<evidence type="ECO:0000256" key="4">
    <source>
        <dbReference type="ARBA" id="ARBA00022729"/>
    </source>
</evidence>
<dbReference type="PANTHER" id="PTHR38050">
    <property type="match status" value="1"/>
</dbReference>
<dbReference type="GO" id="GO:0045493">
    <property type="term" value="P:xylan catabolic process"/>
    <property type="evidence" value="ECO:0007669"/>
    <property type="project" value="UniProtKB-KW"/>
</dbReference>
<dbReference type="Proteomes" id="UP000736384">
    <property type="component" value="Unassembled WGS sequence"/>
</dbReference>
<organism evidence="8 9">
    <name type="scientific">Azotobacter chroococcum</name>
    <dbReference type="NCBI Taxonomy" id="353"/>
    <lineage>
        <taxon>Bacteria</taxon>
        <taxon>Pseudomonadati</taxon>
        <taxon>Pseudomonadota</taxon>
        <taxon>Gammaproteobacteria</taxon>
        <taxon>Pseudomonadales</taxon>
        <taxon>Pseudomonadaceae</taxon>
        <taxon>Azotobacter</taxon>
    </lineage>
</organism>
<dbReference type="InterPro" id="IPR010126">
    <property type="entry name" value="Esterase_phb"/>
</dbReference>
<keyword evidence="7" id="KW-0624">Polysaccharide degradation</keyword>
<evidence type="ECO:0000256" key="5">
    <source>
        <dbReference type="ARBA" id="ARBA00022801"/>
    </source>
</evidence>
<name>A0AA44C750_9GAMM</name>
<keyword evidence="5" id="KW-0378">Hydrolase</keyword>
<dbReference type="AlphaFoldDB" id="A0AA44C750"/>
<dbReference type="InterPro" id="IPR043595">
    <property type="entry name" value="FaeB/C/D"/>
</dbReference>
<dbReference type="Gene3D" id="3.40.50.1820">
    <property type="entry name" value="alpha/beta hydrolase"/>
    <property type="match status" value="1"/>
</dbReference>
<keyword evidence="6" id="KW-0119">Carbohydrate metabolism</keyword>
<dbReference type="GO" id="GO:0030600">
    <property type="term" value="F:feruloyl esterase activity"/>
    <property type="evidence" value="ECO:0007669"/>
    <property type="project" value="InterPro"/>
</dbReference>
<keyword evidence="2" id="KW-0964">Secreted</keyword>
<sequence length="325" mass="35376">MLACIVSLLAMPGFAQGDESTRLSLRERWMQRQSDDSATDAPLTQPGDFTFTLRHDGLLRTYRLHVPASYSAARPTPLLVALHGGGGSMDHQADDARYGLIGKSEREGFILVLPNGFSRLRSGKLATWNAGECCGAARDRQVDDAGFIRQVVAKVARQMTIDRHRIYAAGMSNGGMMAYRLACEMADVFRAVASVAGTHNVRRCAPARPVSVLHIHARNDTHVLFDGGAGEVFRDPSLVTDFTSVPATVSTWTGLDGCPARPRRVLDRPDAYCERYSPCRGGSEVQLCVTATGGHSWPGGNKRRGEPAAQAISATDLMWDFFSRH</sequence>
<dbReference type="Pfam" id="PF10503">
    <property type="entry name" value="Esterase_PHB"/>
    <property type="match status" value="1"/>
</dbReference>
<dbReference type="GO" id="GO:0005576">
    <property type="term" value="C:extracellular region"/>
    <property type="evidence" value="ECO:0007669"/>
    <property type="project" value="UniProtKB-SubCell"/>
</dbReference>
<comment type="subcellular location">
    <subcellularLocation>
        <location evidence="1">Secreted</location>
    </subcellularLocation>
</comment>